<accession>A0ABX1VEV5</accession>
<keyword evidence="1" id="KW-1133">Transmembrane helix</keyword>
<protein>
    <submittedName>
        <fullName evidence="2">Uncharacterized protein</fullName>
    </submittedName>
</protein>
<keyword evidence="3" id="KW-1185">Reference proteome</keyword>
<evidence type="ECO:0000256" key="1">
    <source>
        <dbReference type="SAM" id="Phobius"/>
    </source>
</evidence>
<organism evidence="2 3">
    <name type="scientific">Alienimonas chondri</name>
    <dbReference type="NCBI Taxonomy" id="2681879"/>
    <lineage>
        <taxon>Bacteria</taxon>
        <taxon>Pseudomonadati</taxon>
        <taxon>Planctomycetota</taxon>
        <taxon>Planctomycetia</taxon>
        <taxon>Planctomycetales</taxon>
        <taxon>Planctomycetaceae</taxon>
        <taxon>Alienimonas</taxon>
    </lineage>
</organism>
<feature type="transmembrane region" description="Helical" evidence="1">
    <location>
        <begin position="28"/>
        <end position="56"/>
    </location>
</feature>
<sequence>MDPPVIAPGPPPIDPMGKIDPKTDPDSAGCYLGCCGLAVALWVVPVVIFTASWLRVISGVELVWPAFWVVEALAAAGGAWTASKWVKKPAIRGKVALGGAATAVLFTLGAIGCLIWSNRVEAEPDEYLPGLLQMILAIACVPPALGGAAIFFGTFVFPEPLLVSGEKADGAEGTENAA</sequence>
<dbReference type="EMBL" id="WTPX01000089">
    <property type="protein sequence ID" value="NNJ26638.1"/>
    <property type="molecule type" value="Genomic_DNA"/>
</dbReference>
<feature type="transmembrane region" description="Helical" evidence="1">
    <location>
        <begin position="95"/>
        <end position="118"/>
    </location>
</feature>
<gene>
    <name evidence="2" type="ORF">LzC2_27270</name>
</gene>
<keyword evidence="1" id="KW-0472">Membrane</keyword>
<proteinExistence type="predicted"/>
<reference evidence="2 3" key="1">
    <citation type="journal article" date="2020" name="Syst. Appl. Microbiol.">
        <title>Alienimonas chondri sp. nov., a novel planctomycete isolated from the biofilm of the red alga Chondrus crispus.</title>
        <authorList>
            <person name="Vitorino I."/>
            <person name="Albuquerque L."/>
            <person name="Wiegand S."/>
            <person name="Kallscheuer N."/>
            <person name="da Costa M.S."/>
            <person name="Lobo-da-Cunha A."/>
            <person name="Jogler C."/>
            <person name="Lage O.M."/>
        </authorList>
    </citation>
    <scope>NUCLEOTIDE SEQUENCE [LARGE SCALE GENOMIC DNA]</scope>
    <source>
        <strain evidence="2 3">LzC2</strain>
    </source>
</reference>
<keyword evidence="1" id="KW-0812">Transmembrane</keyword>
<evidence type="ECO:0000313" key="3">
    <source>
        <dbReference type="Proteomes" id="UP000609651"/>
    </source>
</evidence>
<evidence type="ECO:0000313" key="2">
    <source>
        <dbReference type="EMBL" id="NNJ26638.1"/>
    </source>
</evidence>
<dbReference type="Proteomes" id="UP000609651">
    <property type="component" value="Unassembled WGS sequence"/>
</dbReference>
<dbReference type="RefSeq" id="WP_171187823.1">
    <property type="nucleotide sequence ID" value="NZ_WTPX01000089.1"/>
</dbReference>
<name>A0ABX1VEV5_9PLAN</name>
<feature type="transmembrane region" description="Helical" evidence="1">
    <location>
        <begin position="130"/>
        <end position="157"/>
    </location>
</feature>
<feature type="transmembrane region" description="Helical" evidence="1">
    <location>
        <begin position="62"/>
        <end position="83"/>
    </location>
</feature>
<comment type="caution">
    <text evidence="2">The sequence shown here is derived from an EMBL/GenBank/DDBJ whole genome shotgun (WGS) entry which is preliminary data.</text>
</comment>